<proteinExistence type="predicted"/>
<evidence type="ECO:0000256" key="2">
    <source>
        <dbReference type="ARBA" id="ARBA00022692"/>
    </source>
</evidence>
<sequence>MKSPHRVKQIKRIKRIRKWKKRSLIVLCSFIFLICFLLVLIYTSLGIKIITTVLEKVMPEIKIEHASGALNDLEIEGFSMVLDGVEVKVGKVGLSLSGLCLIEGKICVKNLDASDVLVNIDTQAFPVDENQPQPDANAQRTVINMPLPLELRNAALSNVAVNVDDMHFGLSSFKGSATWANEKVYVFPSTAMDVKAIFADQPAIQTAPKVETTTSLSIGETINQLFNKPLIATLPTVNIPLDIYVNNLKGDNWLLHIGGQDYQFNQVAIAASTENNFINAKSIQTDAKTPYANANVSVTGKITLGDDWPVSANIQIKTVPATNQIATEVTSKIDGKLLGTLATQTQIKGLNQADIDAKIDFVETYMPVMLKVKGQAIQWPIFGKADYQLKNFDVDVSGSVKAYDLNAKGDFYGNDLPTVLFNMQSNGTNESINIKRMAAALPQGEFALSGKLDWLKALKWDAVVNFNKVDLSKEIPNYPIKVDGQIKTDGSLDGADWMVNLSEMQLNGNINDAPLQTSGNIAIDSRQYVTANKFNLKWGDNRIDLNGSTTQSNLIADLNLTDLKVIEKDLKGEVTGQLKVHGSVSQPIIESHVLVNNLSWQGMLLHQAELTGQVKYIEMLEGNITLHANRFEMSSLTINDADIVFSGNELKHHLSVNVTGQPVSTTLNLDGQLNKARTKWQGQLADAVISLNKKNRWQLSKPLDLGYDIKQSLATINAHCWVNNQSNICLDNNVVLANKGEATVSLSDIDLAIFEAINQGETKLAGTVHGKASIKWDPLYKIPSIVASIDSKDVYVRQQVASQVLPIPFDLFSINANINDKQAKLDWQFSVKEFGRFKGNVQIDDPMDKKRLNGQAIIDDLSLSIINPLLDNNEHADGVINGNLKFSGTLLDPYIVGNLDLKHSDIKTTQLPADIKSIMLDINFKGKSSELKGQLQTKDGMVNIDGRADWQNIQAWKAYVTVKGAAIEVSVPPMITMSVVPDIRIEANQDQLDLTGKINIPKASIKVESLPPSTVDVSSDEVMLDTNMQEIAPQNFGMRINSKVLVTLGDKVNLDAFGLTARLTGGVFVTQTNKGLTVNGQITVPEGRFHAYGQDLIVRKGEIVFVGPADQPRLNIEAIRNPESIENSVTAGIRVTGVADDPKVEVFSDPTMSQQEALSYLLRGQGLDSSEQSDNDMMTALLIGLGTAQGGKIIGDIGDAFGIKNLSLDTQGVGDSQKVVVSGYILPHLQLKYGIGIFDSLATFTLRYRLLPRLYLEAASGLDQTVDLIYQFEF</sequence>
<dbReference type="PANTHER" id="PTHR36985">
    <property type="entry name" value="TRANSLOCATION AND ASSEMBLY MODULE SUBUNIT TAMB"/>
    <property type="match status" value="1"/>
</dbReference>
<evidence type="ECO:0000256" key="3">
    <source>
        <dbReference type="ARBA" id="ARBA00022989"/>
    </source>
</evidence>
<keyword evidence="7" id="KW-1185">Reference proteome</keyword>
<evidence type="ECO:0000256" key="1">
    <source>
        <dbReference type="ARBA" id="ARBA00004167"/>
    </source>
</evidence>
<keyword evidence="3" id="KW-1133">Transmembrane helix</keyword>
<dbReference type="EMBL" id="BAABHY010000001">
    <property type="protein sequence ID" value="GAA5110196.1"/>
    <property type="molecule type" value="Genomic_DNA"/>
</dbReference>
<evidence type="ECO:0000259" key="5">
    <source>
        <dbReference type="Pfam" id="PF04357"/>
    </source>
</evidence>
<protein>
    <submittedName>
        <fullName evidence="6">Translocation/assembly module TamB domain-containing protein</fullName>
    </submittedName>
</protein>
<dbReference type="Pfam" id="PF04357">
    <property type="entry name" value="TamB"/>
    <property type="match status" value="2"/>
</dbReference>
<feature type="domain" description="Translocation and assembly module TamB C-terminal" evidence="5">
    <location>
        <begin position="857"/>
        <end position="928"/>
    </location>
</feature>
<accession>A0ABP9N7U0</accession>
<dbReference type="RefSeq" id="WP_345490374.1">
    <property type="nucleotide sequence ID" value="NZ_BAABHY010000001.1"/>
</dbReference>
<comment type="caution">
    <text evidence="6">The sequence shown here is derived from an EMBL/GenBank/DDBJ whole genome shotgun (WGS) entry which is preliminary data.</text>
</comment>
<comment type="subcellular location">
    <subcellularLocation>
        <location evidence="1">Membrane</location>
        <topology evidence="1">Single-pass membrane protein</topology>
    </subcellularLocation>
</comment>
<feature type="domain" description="Translocation and assembly module TamB C-terminal" evidence="5">
    <location>
        <begin position="937"/>
        <end position="1274"/>
    </location>
</feature>
<keyword evidence="2" id="KW-0812">Transmembrane</keyword>
<dbReference type="Proteomes" id="UP001500171">
    <property type="component" value="Unassembled WGS sequence"/>
</dbReference>
<evidence type="ECO:0000313" key="7">
    <source>
        <dbReference type="Proteomes" id="UP001500171"/>
    </source>
</evidence>
<gene>
    <name evidence="6" type="ORF">GCM10023211_14370</name>
</gene>
<dbReference type="InterPro" id="IPR007452">
    <property type="entry name" value="TamB_C"/>
</dbReference>
<keyword evidence="4" id="KW-0472">Membrane</keyword>
<reference evidence="7" key="1">
    <citation type="journal article" date="2019" name="Int. J. Syst. Evol. Microbiol.">
        <title>The Global Catalogue of Microorganisms (GCM) 10K type strain sequencing project: providing services to taxonomists for standard genome sequencing and annotation.</title>
        <authorList>
            <consortium name="The Broad Institute Genomics Platform"/>
            <consortium name="The Broad Institute Genome Sequencing Center for Infectious Disease"/>
            <person name="Wu L."/>
            <person name="Ma J."/>
        </authorList>
    </citation>
    <scope>NUCLEOTIDE SEQUENCE [LARGE SCALE GENOMIC DNA]</scope>
    <source>
        <strain evidence="7">JCM 18050</strain>
    </source>
</reference>
<name>A0ABP9N7U0_9GAMM</name>
<organism evidence="6 7">
    <name type="scientific">Orbus sasakiae</name>
    <dbReference type="NCBI Taxonomy" id="1078475"/>
    <lineage>
        <taxon>Bacteria</taxon>
        <taxon>Pseudomonadati</taxon>
        <taxon>Pseudomonadota</taxon>
        <taxon>Gammaproteobacteria</taxon>
        <taxon>Orbales</taxon>
        <taxon>Orbaceae</taxon>
        <taxon>Orbus</taxon>
    </lineage>
</organism>
<evidence type="ECO:0000313" key="6">
    <source>
        <dbReference type="EMBL" id="GAA5110196.1"/>
    </source>
</evidence>
<evidence type="ECO:0000256" key="4">
    <source>
        <dbReference type="ARBA" id="ARBA00023136"/>
    </source>
</evidence>
<dbReference type="PANTHER" id="PTHR36985:SF1">
    <property type="entry name" value="TRANSLOCATION AND ASSEMBLY MODULE SUBUNIT TAMB"/>
    <property type="match status" value="1"/>
</dbReference>